<dbReference type="EMBL" id="JAEPRB010000049">
    <property type="protein sequence ID" value="KAG2224057.1"/>
    <property type="molecule type" value="Genomic_DNA"/>
</dbReference>
<reference evidence="11 12" key="1">
    <citation type="submission" date="2020-12" db="EMBL/GenBank/DDBJ databases">
        <title>Metabolic potential, ecology and presence of endohyphal bacteria is reflected in genomic diversity of Mucoromycotina.</title>
        <authorList>
            <person name="Muszewska A."/>
            <person name="Okrasinska A."/>
            <person name="Steczkiewicz K."/>
            <person name="Drgas O."/>
            <person name="Orlowska M."/>
            <person name="Perlinska-Lenart U."/>
            <person name="Aleksandrzak-Piekarczyk T."/>
            <person name="Szatraj K."/>
            <person name="Zielenkiewicz U."/>
            <person name="Pilsyk S."/>
            <person name="Malc E."/>
            <person name="Mieczkowski P."/>
            <person name="Kruszewska J.S."/>
            <person name="Biernat P."/>
            <person name="Pawlowska J."/>
        </authorList>
    </citation>
    <scope>NUCLEOTIDE SEQUENCE [LARGE SCALE GENOMIC DNA]</scope>
    <source>
        <strain evidence="11 12">CBS 142.35</strain>
    </source>
</reference>
<comment type="caution">
    <text evidence="11">The sequence shown here is derived from an EMBL/GenBank/DDBJ whole genome shotgun (WGS) entry which is preliminary data.</text>
</comment>
<keyword evidence="12" id="KW-1185">Reference proteome</keyword>
<proteinExistence type="inferred from homology"/>
<dbReference type="GO" id="GO:0005737">
    <property type="term" value="C:cytoplasm"/>
    <property type="evidence" value="ECO:0007669"/>
    <property type="project" value="UniProtKB-SubCell"/>
</dbReference>
<keyword evidence="7" id="KW-0067">ATP-binding</keyword>
<keyword evidence="5" id="KW-0547">Nucleotide-binding</keyword>
<dbReference type="Gene3D" id="3.40.50.300">
    <property type="entry name" value="P-loop containing nucleotide triphosphate hydrolases"/>
    <property type="match status" value="1"/>
</dbReference>
<dbReference type="Proteomes" id="UP000646827">
    <property type="component" value="Unassembled WGS sequence"/>
</dbReference>
<evidence type="ECO:0000256" key="4">
    <source>
        <dbReference type="ARBA" id="ARBA00022679"/>
    </source>
</evidence>
<evidence type="ECO:0000256" key="5">
    <source>
        <dbReference type="ARBA" id="ARBA00022741"/>
    </source>
</evidence>
<dbReference type="GO" id="GO:0016301">
    <property type="term" value="F:kinase activity"/>
    <property type="evidence" value="ECO:0007669"/>
    <property type="project" value="UniProtKB-KW"/>
</dbReference>
<feature type="transmembrane region" description="Helical" evidence="10">
    <location>
        <begin position="351"/>
        <end position="370"/>
    </location>
</feature>
<keyword evidence="10" id="KW-1133">Transmembrane helix</keyword>
<evidence type="ECO:0000313" key="11">
    <source>
        <dbReference type="EMBL" id="KAG2224057.1"/>
    </source>
</evidence>
<dbReference type="PANTHER" id="PTHR10285">
    <property type="entry name" value="URIDINE KINASE"/>
    <property type="match status" value="1"/>
</dbReference>
<gene>
    <name evidence="11" type="ORF">INT45_004938</name>
</gene>
<evidence type="ECO:0000256" key="7">
    <source>
        <dbReference type="ARBA" id="ARBA00022840"/>
    </source>
</evidence>
<evidence type="ECO:0000256" key="2">
    <source>
        <dbReference type="ARBA" id="ARBA00004496"/>
    </source>
</evidence>
<dbReference type="AlphaFoldDB" id="A0A8H7S759"/>
<keyword evidence="10" id="KW-0812">Transmembrane</keyword>
<dbReference type="SUPFAM" id="SSF52540">
    <property type="entry name" value="P-loop containing nucleoside triphosphate hydrolases"/>
    <property type="match status" value="1"/>
</dbReference>
<evidence type="ECO:0000256" key="10">
    <source>
        <dbReference type="SAM" id="Phobius"/>
    </source>
</evidence>
<dbReference type="FunFam" id="3.40.50.300:FF:001691">
    <property type="entry name" value="Probable ATP-dependent kinase TDA10"/>
    <property type="match status" value="1"/>
</dbReference>
<dbReference type="GO" id="GO:0005634">
    <property type="term" value="C:nucleus"/>
    <property type="evidence" value="ECO:0007669"/>
    <property type="project" value="UniProtKB-SubCell"/>
</dbReference>
<evidence type="ECO:0000256" key="9">
    <source>
        <dbReference type="ARBA" id="ARBA00061312"/>
    </source>
</evidence>
<keyword evidence="4" id="KW-0808">Transferase</keyword>
<keyword evidence="6" id="KW-0418">Kinase</keyword>
<name>A0A8H7S759_9FUNG</name>
<evidence type="ECO:0000256" key="3">
    <source>
        <dbReference type="ARBA" id="ARBA00022490"/>
    </source>
</evidence>
<comment type="subcellular location">
    <subcellularLocation>
        <location evidence="2">Cytoplasm</location>
    </subcellularLocation>
    <subcellularLocation>
        <location evidence="1">Nucleus</location>
    </subcellularLocation>
</comment>
<evidence type="ECO:0008006" key="13">
    <source>
        <dbReference type="Google" id="ProtNLM"/>
    </source>
</evidence>
<keyword evidence="8" id="KW-0539">Nucleus</keyword>
<sequence>MQSSYSMLPQVEQSLQHILHHREAYLQDRAQSQLPNRPFIVGVSGCQGSGKTTLCDTLAHLLNDETTHNLNVVTFSLDDFYLTRNDQAKLASNNPNNKLLQVRGQPGSHDLQLAKTTFNSLLDPKVTSVAIPSYDKSSFGGLGDRRDKSEWKTVYAPYDIILFEGWSQGFKPLPIQELQRMYKEAKGRMALQPLASLEQINHNLTQYENDLYAFFDIFIHLSPADPEQVFNWRLQQEHHMKATRGVEGMSDEDVRNFVDTYMPAYELYLPRLDRVGFFGQGLRGESLKPYEGPKRADGGYSGVERHLRLVLDSERRVIRSQHMKETVLVDSPKLGGGNGSNNGSVITRFGATSRFLLSCTMIGLLSYFGFSRRRRIVDAALKFARAK</sequence>
<evidence type="ECO:0000256" key="1">
    <source>
        <dbReference type="ARBA" id="ARBA00004123"/>
    </source>
</evidence>
<accession>A0A8H7S759</accession>
<keyword evidence="3" id="KW-0963">Cytoplasm</keyword>
<evidence type="ECO:0000313" key="12">
    <source>
        <dbReference type="Proteomes" id="UP000646827"/>
    </source>
</evidence>
<protein>
    <recommendedName>
        <fullName evidence="13">P-loop containing nucleoside triphosphate hydrolase protein</fullName>
    </recommendedName>
</protein>
<dbReference type="InterPro" id="IPR027417">
    <property type="entry name" value="P-loop_NTPase"/>
</dbReference>
<dbReference type="OrthoDB" id="347435at2759"/>
<comment type="similarity">
    <text evidence="9">Belongs to the GLYK kinase family.</text>
</comment>
<dbReference type="GO" id="GO:0005524">
    <property type="term" value="F:ATP binding"/>
    <property type="evidence" value="ECO:0007669"/>
    <property type="project" value="UniProtKB-KW"/>
</dbReference>
<evidence type="ECO:0000256" key="8">
    <source>
        <dbReference type="ARBA" id="ARBA00023242"/>
    </source>
</evidence>
<keyword evidence="10" id="KW-0472">Membrane</keyword>
<evidence type="ECO:0000256" key="6">
    <source>
        <dbReference type="ARBA" id="ARBA00022777"/>
    </source>
</evidence>
<organism evidence="11 12">
    <name type="scientific">Circinella minor</name>
    <dbReference type="NCBI Taxonomy" id="1195481"/>
    <lineage>
        <taxon>Eukaryota</taxon>
        <taxon>Fungi</taxon>
        <taxon>Fungi incertae sedis</taxon>
        <taxon>Mucoromycota</taxon>
        <taxon>Mucoromycotina</taxon>
        <taxon>Mucoromycetes</taxon>
        <taxon>Mucorales</taxon>
        <taxon>Lichtheimiaceae</taxon>
        <taxon>Circinella</taxon>
    </lineage>
</organism>